<keyword evidence="4" id="KW-1185">Reference proteome</keyword>
<proteinExistence type="predicted"/>
<organism evidence="3 4">
    <name type="scientific">Olsenella profusa</name>
    <dbReference type="NCBI Taxonomy" id="138595"/>
    <lineage>
        <taxon>Bacteria</taxon>
        <taxon>Bacillati</taxon>
        <taxon>Actinomycetota</taxon>
        <taxon>Coriobacteriia</taxon>
        <taxon>Coriobacteriales</taxon>
        <taxon>Atopobiaceae</taxon>
        <taxon>Olsenella</taxon>
    </lineage>
</organism>
<keyword evidence="1" id="KW-0472">Membrane</keyword>
<accession>A0ABS2F2S0</accession>
<dbReference type="Proteomes" id="UP000712527">
    <property type="component" value="Unassembled WGS sequence"/>
</dbReference>
<dbReference type="InterPro" id="IPR018392">
    <property type="entry name" value="LysM"/>
</dbReference>
<evidence type="ECO:0000256" key="1">
    <source>
        <dbReference type="SAM" id="Phobius"/>
    </source>
</evidence>
<sequence length="150" mass="15312">MNNLTTPAGLPAFDGTAALSARSRRPRLVLIEGGRTAEGASDVARRPQELSLRQSALFVACGVALVCALALASVVSDALRAQGGAASLSALPTETVVVQEGDSLWGIAEGRIPQGVSTAELVSWIQERNGLTGGLVTPGQRLQVPVASLG</sequence>
<dbReference type="EMBL" id="JACSNQ010000014">
    <property type="protein sequence ID" value="MBM6775284.1"/>
    <property type="molecule type" value="Genomic_DNA"/>
</dbReference>
<keyword evidence="1" id="KW-0812">Transmembrane</keyword>
<evidence type="ECO:0000313" key="3">
    <source>
        <dbReference type="EMBL" id="MBM6775284.1"/>
    </source>
</evidence>
<dbReference type="SMART" id="SM00257">
    <property type="entry name" value="LysM"/>
    <property type="match status" value="1"/>
</dbReference>
<dbReference type="PROSITE" id="PS51782">
    <property type="entry name" value="LYSM"/>
    <property type="match status" value="1"/>
</dbReference>
<feature type="domain" description="LysM" evidence="2">
    <location>
        <begin position="94"/>
        <end position="144"/>
    </location>
</feature>
<dbReference type="Gene3D" id="3.10.350.10">
    <property type="entry name" value="LysM domain"/>
    <property type="match status" value="1"/>
</dbReference>
<dbReference type="SUPFAM" id="SSF54106">
    <property type="entry name" value="LysM domain"/>
    <property type="match status" value="1"/>
</dbReference>
<reference evidence="3 4" key="1">
    <citation type="journal article" date="2021" name="Sci. Rep.">
        <title>The distribution of antibiotic resistance genes in chicken gut microbiota commensals.</title>
        <authorList>
            <person name="Juricova H."/>
            <person name="Matiasovicova J."/>
            <person name="Kubasova T."/>
            <person name="Cejkova D."/>
            <person name="Rychlik I."/>
        </authorList>
    </citation>
    <scope>NUCLEOTIDE SEQUENCE [LARGE SCALE GENOMIC DNA]</scope>
    <source>
        <strain evidence="3 4">An794</strain>
    </source>
</reference>
<gene>
    <name evidence="3" type="ORF">H9X80_06975</name>
</gene>
<name>A0ABS2F2S0_9ACTN</name>
<comment type="caution">
    <text evidence="3">The sequence shown here is derived from an EMBL/GenBank/DDBJ whole genome shotgun (WGS) entry which is preliminary data.</text>
</comment>
<dbReference type="InterPro" id="IPR036779">
    <property type="entry name" value="LysM_dom_sf"/>
</dbReference>
<keyword evidence="1" id="KW-1133">Transmembrane helix</keyword>
<evidence type="ECO:0000313" key="4">
    <source>
        <dbReference type="Proteomes" id="UP000712527"/>
    </source>
</evidence>
<feature type="transmembrane region" description="Helical" evidence="1">
    <location>
        <begin position="55"/>
        <end position="75"/>
    </location>
</feature>
<dbReference type="RefSeq" id="WP_204793622.1">
    <property type="nucleotide sequence ID" value="NZ_JACSNQ010000014.1"/>
</dbReference>
<dbReference type="CDD" id="cd00118">
    <property type="entry name" value="LysM"/>
    <property type="match status" value="1"/>
</dbReference>
<dbReference type="Pfam" id="PF01476">
    <property type="entry name" value="LysM"/>
    <property type="match status" value="1"/>
</dbReference>
<evidence type="ECO:0000259" key="2">
    <source>
        <dbReference type="PROSITE" id="PS51782"/>
    </source>
</evidence>
<protein>
    <submittedName>
        <fullName evidence="3">LysM peptidoglycan-binding domain-containing protein</fullName>
    </submittedName>
</protein>